<gene>
    <name evidence="2" type="primary">ftsX</name>
    <name evidence="2" type="ordered locus">CCNA_02300</name>
</gene>
<protein>
    <submittedName>
        <fullName evidence="2">Cell division protein FtsX</fullName>
    </submittedName>
</protein>
<evidence type="ECO:0000256" key="1">
    <source>
        <dbReference type="SAM" id="Phobius"/>
    </source>
</evidence>
<dbReference type="HOGENOM" id="CLU_067538_0_0_5"/>
<dbReference type="PhylomeDB" id="A0A0H3C8Q6"/>
<feature type="transmembrane region" description="Helical" evidence="1">
    <location>
        <begin position="25"/>
        <end position="47"/>
    </location>
</feature>
<feature type="transmembrane region" description="Helical" evidence="1">
    <location>
        <begin position="225"/>
        <end position="247"/>
    </location>
</feature>
<dbReference type="KEGG" id="ccs:CCNA_02300"/>
<name>A0A0H3C8Q6_CAUVN</name>
<evidence type="ECO:0000313" key="3">
    <source>
        <dbReference type="Proteomes" id="UP000001364"/>
    </source>
</evidence>
<accession>A0A0H3C8Q6</accession>
<dbReference type="PANTHER" id="PTHR47755">
    <property type="entry name" value="CELL DIVISION PROTEIN FTSX"/>
    <property type="match status" value="1"/>
</dbReference>
<dbReference type="EMBL" id="CP001340">
    <property type="protein sequence ID" value="ACL95765.1"/>
    <property type="molecule type" value="Genomic_DNA"/>
</dbReference>
<dbReference type="PROSITE" id="PS00457">
    <property type="entry name" value="NA_SOLUT_SYMP_2"/>
    <property type="match status" value="1"/>
</dbReference>
<reference evidence="2 3" key="1">
    <citation type="journal article" date="2010" name="J. Bacteriol.">
        <title>The genetic basis of laboratory adaptation in Caulobacter crescentus.</title>
        <authorList>
            <person name="Marks M.E."/>
            <person name="Castro-Rojas C.M."/>
            <person name="Teiling C."/>
            <person name="Du L."/>
            <person name="Kapatral V."/>
            <person name="Walunas T.L."/>
            <person name="Crosson S."/>
        </authorList>
    </citation>
    <scope>NUCLEOTIDE SEQUENCE [LARGE SCALE GENOMIC DNA]</scope>
    <source>
        <strain evidence="3">NA1000 / CB15N</strain>
    </source>
</reference>
<feature type="transmembrane region" description="Helical" evidence="1">
    <location>
        <begin position="169"/>
        <end position="192"/>
    </location>
</feature>
<dbReference type="GO" id="GO:0051301">
    <property type="term" value="P:cell division"/>
    <property type="evidence" value="ECO:0007669"/>
    <property type="project" value="UniProtKB-KW"/>
</dbReference>
<keyword evidence="2" id="KW-0131">Cell cycle</keyword>
<dbReference type="PANTHER" id="PTHR47755:SF1">
    <property type="entry name" value="CELL DIVISION PROTEIN FTSX"/>
    <property type="match status" value="1"/>
</dbReference>
<feature type="transmembrane region" description="Helical" evidence="1">
    <location>
        <begin position="267"/>
        <end position="289"/>
    </location>
</feature>
<organism evidence="2 3">
    <name type="scientific">Caulobacter vibrioides (strain NA1000 / CB15N)</name>
    <name type="common">Caulobacter crescentus</name>
    <dbReference type="NCBI Taxonomy" id="565050"/>
    <lineage>
        <taxon>Bacteria</taxon>
        <taxon>Pseudomonadati</taxon>
        <taxon>Pseudomonadota</taxon>
        <taxon>Alphaproteobacteria</taxon>
        <taxon>Caulobacterales</taxon>
        <taxon>Caulobacteraceae</taxon>
        <taxon>Caulobacter</taxon>
    </lineage>
</organism>
<keyword evidence="3" id="KW-1185">Reference proteome</keyword>
<sequence>MSEFFQVSRWKPGPLLPPRDARDGALVFVVAVLCFLACLTAFAALAANRAAHGWTAQLSGSATVVVRARSNETPDSAAARAAETLAGVRGVIEAQALPREKAEALLAPWIGAEALVDDLPTPRLVTLELDPKAPPTAGILDRALRAAGVDATVDDHSRWIADIERAANIARFAALGVFALIAAATAAVIAFATRAGLAARRDVIEVLHFSGAEARFIASLFQNRFATMGALAGLLGGAAAAIIGALARYFAGGVGVAPVLPLAWIDLLAALPAPVLAALIAGVSARLAASRIVREMP</sequence>
<proteinExistence type="predicted"/>
<dbReference type="GO" id="GO:0005886">
    <property type="term" value="C:plasma membrane"/>
    <property type="evidence" value="ECO:0007669"/>
    <property type="project" value="UniProtKB-SubCell"/>
</dbReference>
<dbReference type="GeneID" id="7332666"/>
<keyword evidence="1" id="KW-0812">Transmembrane</keyword>
<dbReference type="InterPro" id="IPR018212">
    <property type="entry name" value="Na/solute_symporter_CS"/>
</dbReference>
<keyword evidence="1" id="KW-1133">Transmembrane helix</keyword>
<dbReference type="SMR" id="A0A0H3C8Q6"/>
<dbReference type="InterPro" id="IPR004513">
    <property type="entry name" value="FtsX"/>
</dbReference>
<dbReference type="OrthoDB" id="9814843at2"/>
<keyword evidence="1" id="KW-0472">Membrane</keyword>
<dbReference type="GO" id="GO:0032153">
    <property type="term" value="C:cell division site"/>
    <property type="evidence" value="ECO:0007669"/>
    <property type="project" value="TreeGrafter"/>
</dbReference>
<dbReference type="PATRIC" id="fig|565050.3.peg.2251"/>
<dbReference type="Proteomes" id="UP000001364">
    <property type="component" value="Chromosome"/>
</dbReference>
<dbReference type="RefSeq" id="WP_010920078.1">
    <property type="nucleotide sequence ID" value="NC_011916.1"/>
</dbReference>
<keyword evidence="2" id="KW-0132">Cell division</keyword>
<evidence type="ECO:0000313" key="2">
    <source>
        <dbReference type="EMBL" id="ACL95765.1"/>
    </source>
</evidence>
<dbReference type="RefSeq" id="YP_002517673.1">
    <property type="nucleotide sequence ID" value="NC_011916.1"/>
</dbReference>
<dbReference type="AlphaFoldDB" id="A0A0H3C8Q6"/>